<evidence type="ECO:0000256" key="1">
    <source>
        <dbReference type="SAM" id="MobiDB-lite"/>
    </source>
</evidence>
<dbReference type="PROSITE" id="PS51257">
    <property type="entry name" value="PROKAR_LIPOPROTEIN"/>
    <property type="match status" value="1"/>
</dbReference>
<feature type="compositionally biased region" description="Polar residues" evidence="1">
    <location>
        <begin position="295"/>
        <end position="304"/>
    </location>
</feature>
<feature type="compositionally biased region" description="Basic and acidic residues" evidence="1">
    <location>
        <begin position="285"/>
        <end position="294"/>
    </location>
</feature>
<protein>
    <recommendedName>
        <fullName evidence="2">C2H2-type domain-containing protein</fullName>
    </recommendedName>
</protein>
<feature type="compositionally biased region" description="Basic and acidic residues" evidence="1">
    <location>
        <begin position="305"/>
        <end position="321"/>
    </location>
</feature>
<evidence type="ECO:0000259" key="2">
    <source>
        <dbReference type="PROSITE" id="PS00028"/>
    </source>
</evidence>
<organism evidence="3 4">
    <name type="scientific">Lepraria finkii</name>
    <dbReference type="NCBI Taxonomy" id="1340010"/>
    <lineage>
        <taxon>Eukaryota</taxon>
        <taxon>Fungi</taxon>
        <taxon>Dikarya</taxon>
        <taxon>Ascomycota</taxon>
        <taxon>Pezizomycotina</taxon>
        <taxon>Lecanoromycetes</taxon>
        <taxon>OSLEUM clade</taxon>
        <taxon>Lecanoromycetidae</taxon>
        <taxon>Lecanorales</taxon>
        <taxon>Lecanorineae</taxon>
        <taxon>Stereocaulaceae</taxon>
        <taxon>Lepraria</taxon>
    </lineage>
</organism>
<feature type="region of interest" description="Disordered" evidence="1">
    <location>
        <begin position="114"/>
        <end position="186"/>
    </location>
</feature>
<accession>A0ABR4BAN7</accession>
<feature type="domain" description="C2H2-type" evidence="2">
    <location>
        <begin position="77"/>
        <end position="97"/>
    </location>
</feature>
<feature type="compositionally biased region" description="Basic and acidic residues" evidence="1">
    <location>
        <begin position="143"/>
        <end position="186"/>
    </location>
</feature>
<dbReference type="EMBL" id="JBHFEH010000015">
    <property type="protein sequence ID" value="KAL2054483.1"/>
    <property type="molecule type" value="Genomic_DNA"/>
</dbReference>
<feature type="compositionally biased region" description="Basic and acidic residues" evidence="1">
    <location>
        <begin position="414"/>
        <end position="427"/>
    </location>
</feature>
<feature type="region of interest" description="Disordered" evidence="1">
    <location>
        <begin position="285"/>
        <end position="329"/>
    </location>
</feature>
<feature type="region of interest" description="Disordered" evidence="1">
    <location>
        <begin position="399"/>
        <end position="498"/>
    </location>
</feature>
<evidence type="ECO:0000313" key="3">
    <source>
        <dbReference type="EMBL" id="KAL2054483.1"/>
    </source>
</evidence>
<dbReference type="Proteomes" id="UP001590951">
    <property type="component" value="Unassembled WGS sequence"/>
</dbReference>
<gene>
    <name evidence="3" type="ORF">ABVK25_005231</name>
</gene>
<dbReference type="PANTHER" id="PTHR39609">
    <property type="entry name" value="RFEG-RELATED"/>
    <property type="match status" value="1"/>
</dbReference>
<reference evidence="3 4" key="1">
    <citation type="submission" date="2024-09" db="EMBL/GenBank/DDBJ databases">
        <title>Rethinking Asexuality: The Enigmatic Case of Functional Sexual Genes in Lepraria (Stereocaulaceae).</title>
        <authorList>
            <person name="Doellman M."/>
            <person name="Sun Y."/>
            <person name="Barcenas-Pena A."/>
            <person name="Lumbsch H.T."/>
            <person name="Grewe F."/>
        </authorList>
    </citation>
    <scope>NUCLEOTIDE SEQUENCE [LARGE SCALE GENOMIC DNA]</scope>
    <source>
        <strain evidence="3 4">Grewe 0041</strain>
    </source>
</reference>
<feature type="compositionally biased region" description="Acidic residues" evidence="1">
    <location>
        <begin position="128"/>
        <end position="137"/>
    </location>
</feature>
<dbReference type="PANTHER" id="PTHR39609:SF1">
    <property type="entry name" value="RFEG"/>
    <property type="match status" value="1"/>
</dbReference>
<keyword evidence="4" id="KW-1185">Reference proteome</keyword>
<proteinExistence type="predicted"/>
<feature type="compositionally biased region" description="Basic and acidic residues" evidence="1">
    <location>
        <begin position="467"/>
        <end position="480"/>
    </location>
</feature>
<sequence length="498" mass="56256">MITVRDSRSWHKHLFDDLQPYVCTVLSCSVPHKLYSTRREWLHHLQTAHEIEWLGLQNSSTDSNVVAPGNPTVRAICPLCSSSFESEQLFGRHLASHLLELALFVLPRGALDSDADDSDRGVDIATQDNDDDTDSETSQDVPRSVEQEIQQERDIPKLDPSYEARSPPREEIKKEGERSNDEREARIECRPKGARFNEWFVKGEGILSEVLQAEIGTFLGPEAFSKLKSCDGIPGYLVTSVRPFSPEMLDRLTSLTNSWLSENQDRRQQGRPAISYVESITRRRREEGRLEQQNHDQTSVLQLESNDRSQRYTDPVEKSREATNPLQRKSTSRLNEFFVNGDGIRKEVLMHHTPRLLGAEASAKPSRCNGISGYTVVAATPFTSEMLNQMIEESERVDKFQRSNESLTRQSIQETRKGSDMGRRESVMPDQPPRAAATMAAPDNPYASYYPPPVRNMDGPTRQSIQETRRGPDMGRREAVMPDQPPRAAATIAAPVNP</sequence>
<dbReference type="InterPro" id="IPR013087">
    <property type="entry name" value="Znf_C2H2_type"/>
</dbReference>
<evidence type="ECO:0000313" key="4">
    <source>
        <dbReference type="Proteomes" id="UP001590951"/>
    </source>
</evidence>
<feature type="compositionally biased region" description="Polar residues" evidence="1">
    <location>
        <begin position="403"/>
        <end position="413"/>
    </location>
</feature>
<dbReference type="PROSITE" id="PS00028">
    <property type="entry name" value="ZINC_FINGER_C2H2_1"/>
    <property type="match status" value="1"/>
</dbReference>
<comment type="caution">
    <text evidence="3">The sequence shown here is derived from an EMBL/GenBank/DDBJ whole genome shotgun (WGS) entry which is preliminary data.</text>
</comment>
<dbReference type="SMART" id="SM00355">
    <property type="entry name" value="ZnF_C2H2"/>
    <property type="match status" value="2"/>
</dbReference>
<name>A0ABR4BAN7_9LECA</name>